<reference evidence="1 2" key="1">
    <citation type="submission" date="2018-08" db="EMBL/GenBank/DDBJ databases">
        <title>Bacillus chawlae sp. nov., Bacillus glennii sp. nov., and Bacillus saganii sp. nov. Isolated from the Vehicle Assembly Building at Kennedy Space Center where the Viking Spacecraft were Assembled.</title>
        <authorList>
            <person name="Seuylemezian A."/>
            <person name="Vaishampayan P."/>
        </authorList>
    </citation>
    <scope>NUCLEOTIDE SEQUENCE [LARGE SCALE GENOMIC DNA]</scope>
    <source>
        <strain evidence="1 2">V47-23a</strain>
    </source>
</reference>
<dbReference type="Pfam" id="PF08863">
    <property type="entry name" value="YolD"/>
    <property type="match status" value="1"/>
</dbReference>
<dbReference type="OrthoDB" id="2376882at2"/>
<protein>
    <submittedName>
        <fullName evidence="1">YolD-like family protein</fullName>
    </submittedName>
</protein>
<organism evidence="1 2">
    <name type="scientific">Peribacillus saganii</name>
    <dbReference type="NCBI Taxonomy" id="2303992"/>
    <lineage>
        <taxon>Bacteria</taxon>
        <taxon>Bacillati</taxon>
        <taxon>Bacillota</taxon>
        <taxon>Bacilli</taxon>
        <taxon>Bacillales</taxon>
        <taxon>Bacillaceae</taxon>
        <taxon>Peribacillus</taxon>
    </lineage>
</organism>
<sequence length="114" mass="13671">MGIKDRGKLKWQGAFFMPEHVKLLRDMHTDYHRISKPILDEYQIEEYENKICYAMEFVLSVKVTVWEDGFEKEYIGKVCRLDEIHKVIYLKLHNEEGYIMRIKFDTIVGVVVLE</sequence>
<dbReference type="AlphaFoldDB" id="A0A372LQ70"/>
<dbReference type="Proteomes" id="UP000264541">
    <property type="component" value="Unassembled WGS sequence"/>
</dbReference>
<evidence type="ECO:0000313" key="1">
    <source>
        <dbReference type="EMBL" id="RFU70363.1"/>
    </source>
</evidence>
<evidence type="ECO:0000313" key="2">
    <source>
        <dbReference type="Proteomes" id="UP000264541"/>
    </source>
</evidence>
<dbReference type="PANTHER" id="PTHR40051:SF1">
    <property type="entry name" value="YOLD-LIKE FAMILY PROTEIN"/>
    <property type="match status" value="1"/>
</dbReference>
<name>A0A372LQ70_9BACI</name>
<comment type="caution">
    <text evidence="1">The sequence shown here is derived from an EMBL/GenBank/DDBJ whole genome shotgun (WGS) entry which is preliminary data.</text>
</comment>
<gene>
    <name evidence="1" type="ORF">D0469_07110</name>
</gene>
<accession>A0A372LQ70</accession>
<keyword evidence="2" id="KW-1185">Reference proteome</keyword>
<dbReference type="InterPro" id="IPR014962">
    <property type="entry name" value="YolD"/>
</dbReference>
<dbReference type="EMBL" id="QVTE01000016">
    <property type="protein sequence ID" value="RFU70363.1"/>
    <property type="molecule type" value="Genomic_DNA"/>
</dbReference>
<dbReference type="RefSeq" id="WP_117325946.1">
    <property type="nucleotide sequence ID" value="NZ_QVTE01000016.1"/>
</dbReference>
<proteinExistence type="predicted"/>
<dbReference type="PANTHER" id="PTHR40051">
    <property type="entry name" value="IG HYPOTHETICAL 15966"/>
    <property type="match status" value="1"/>
</dbReference>